<gene>
    <name evidence="11" type="ORF">V9T40_009397</name>
</gene>
<feature type="transmembrane region" description="Helical" evidence="9">
    <location>
        <begin position="125"/>
        <end position="147"/>
    </location>
</feature>
<dbReference type="GO" id="GO:0005765">
    <property type="term" value="C:lysosomal membrane"/>
    <property type="evidence" value="ECO:0007669"/>
    <property type="project" value="UniProtKB-SubCell"/>
</dbReference>
<keyword evidence="9" id="KW-0812">Transmembrane</keyword>
<evidence type="ECO:0000256" key="3">
    <source>
        <dbReference type="ARBA" id="ARBA00004656"/>
    </source>
</evidence>
<evidence type="ECO:0000313" key="11">
    <source>
        <dbReference type="EMBL" id="KAK7601956.1"/>
    </source>
</evidence>
<dbReference type="PANTHER" id="PTHR45981">
    <property type="entry name" value="LD02310P"/>
    <property type="match status" value="1"/>
</dbReference>
<dbReference type="SUPFAM" id="SSF57850">
    <property type="entry name" value="RING/U-box"/>
    <property type="match status" value="1"/>
</dbReference>
<accession>A0AAN9Y7G8</accession>
<feature type="compositionally biased region" description="Basic and acidic residues" evidence="8">
    <location>
        <begin position="283"/>
        <end position="305"/>
    </location>
</feature>
<feature type="domain" description="RING-CH-type" evidence="10">
    <location>
        <begin position="42"/>
        <end position="103"/>
    </location>
</feature>
<dbReference type="GO" id="GO:0005768">
    <property type="term" value="C:endosome"/>
    <property type="evidence" value="ECO:0007669"/>
    <property type="project" value="UniProtKB-SubCell"/>
</dbReference>
<keyword evidence="6" id="KW-0862">Zinc</keyword>
<dbReference type="InterPro" id="IPR011016">
    <property type="entry name" value="Znf_RING-CH"/>
</dbReference>
<dbReference type="Proteomes" id="UP001367676">
    <property type="component" value="Unassembled WGS sequence"/>
</dbReference>
<dbReference type="SMART" id="SM00744">
    <property type="entry name" value="RINGv"/>
    <property type="match status" value="1"/>
</dbReference>
<feature type="transmembrane region" description="Helical" evidence="9">
    <location>
        <begin position="167"/>
        <end position="191"/>
    </location>
</feature>
<evidence type="ECO:0000256" key="6">
    <source>
        <dbReference type="ARBA" id="ARBA00022833"/>
    </source>
</evidence>
<dbReference type="Gene3D" id="3.30.40.10">
    <property type="entry name" value="Zinc/RING finger domain, C3HC4 (zinc finger)"/>
    <property type="match status" value="1"/>
</dbReference>
<protein>
    <recommendedName>
        <fullName evidence="10">RING-CH-type domain-containing protein</fullName>
    </recommendedName>
</protein>
<comment type="subcellular location">
    <subcellularLocation>
        <location evidence="1">Endomembrane system</location>
        <topology evidence="1">Multi-pass membrane protein</topology>
    </subcellularLocation>
    <subcellularLocation>
        <location evidence="2">Endosome</location>
    </subcellularLocation>
    <subcellularLocation>
        <location evidence="3">Lysosome membrane</location>
    </subcellularLocation>
</comment>
<reference evidence="11 12" key="1">
    <citation type="submission" date="2024-03" db="EMBL/GenBank/DDBJ databases">
        <title>Adaptation during the transition from Ophiocordyceps entomopathogen to insect associate is accompanied by gene loss and intensified selection.</title>
        <authorList>
            <person name="Ward C.M."/>
            <person name="Onetto C.A."/>
            <person name="Borneman A.R."/>
        </authorList>
    </citation>
    <scope>NUCLEOTIDE SEQUENCE [LARGE SCALE GENOMIC DNA]</scope>
    <source>
        <strain evidence="11">AWRI1</strain>
        <tissue evidence="11">Single Adult Female</tissue>
    </source>
</reference>
<evidence type="ECO:0000256" key="2">
    <source>
        <dbReference type="ARBA" id="ARBA00004177"/>
    </source>
</evidence>
<name>A0AAN9Y7G8_9HEMI</name>
<evidence type="ECO:0000259" key="10">
    <source>
        <dbReference type="PROSITE" id="PS51292"/>
    </source>
</evidence>
<evidence type="ECO:0000313" key="12">
    <source>
        <dbReference type="Proteomes" id="UP001367676"/>
    </source>
</evidence>
<dbReference type="EMBL" id="JBBCAQ010000010">
    <property type="protein sequence ID" value="KAK7601956.1"/>
    <property type="molecule type" value="Genomic_DNA"/>
</dbReference>
<dbReference type="PROSITE" id="PS51292">
    <property type="entry name" value="ZF_RING_CH"/>
    <property type="match status" value="1"/>
</dbReference>
<dbReference type="Pfam" id="PF12906">
    <property type="entry name" value="RINGv"/>
    <property type="match status" value="1"/>
</dbReference>
<feature type="region of interest" description="Disordered" evidence="8">
    <location>
        <begin position="283"/>
        <end position="349"/>
    </location>
</feature>
<dbReference type="GO" id="GO:0002376">
    <property type="term" value="P:immune system process"/>
    <property type="evidence" value="ECO:0007669"/>
    <property type="project" value="UniProtKB-KW"/>
</dbReference>
<evidence type="ECO:0000256" key="4">
    <source>
        <dbReference type="ARBA" id="ARBA00022723"/>
    </source>
</evidence>
<dbReference type="GO" id="GO:0008270">
    <property type="term" value="F:zinc ion binding"/>
    <property type="evidence" value="ECO:0007669"/>
    <property type="project" value="UniProtKB-KW"/>
</dbReference>
<keyword evidence="9" id="KW-1133">Transmembrane helix</keyword>
<evidence type="ECO:0000256" key="8">
    <source>
        <dbReference type="SAM" id="MobiDB-lite"/>
    </source>
</evidence>
<evidence type="ECO:0000256" key="9">
    <source>
        <dbReference type="SAM" id="Phobius"/>
    </source>
</evidence>
<keyword evidence="4" id="KW-0479">Metal-binding</keyword>
<sequence length="508" mass="56099">MTSRSEECAIDMPFTCQDEISNYRISKCLTDRNRCPSQSSSLNSNAADICRICHCEGAPDLPLITPCFCAGSLRYVHQTCLQQWIKSSNIKSCELCKFQFIMQTKVKPFSEWEYLEMSGLERKKLACAMLFHIIAMTCVCWSLYVLIDRTMDEVYKGHLEWPFWTKLIVVGIGFMGGIVFMYIQCRAYFVLCKRWKAYNRVIYVQNAPEKLTSRYAKQNGAAATTASPESGGGGGGPSCSFKTSFADSAHKRGSLHETNCIDIKGVRNLHIFFGGENQIRVHRNDRSMGGETRALAHDEPRRESGRAGSKSGDKFGNTSLRIQIGGNGSDRSAAAGRTGAPTQSAAGEAVKMGGALRSAECQPMVDASALADVEKGGDQSVVKLQIKKAEIVIEFGGKHSVDEPIKVTERMPPGQRQLLQLDCVDGSGGDQAACSPKRKFSSEEYLDAEAKFGEQVANEVHESPTSKLLVSHRSCKVPFNSFFKERTSLKDWKSSEDLLDVKATVQKF</sequence>
<evidence type="ECO:0000256" key="7">
    <source>
        <dbReference type="ARBA" id="ARBA00022859"/>
    </source>
</evidence>
<organism evidence="11 12">
    <name type="scientific">Parthenolecanium corni</name>
    <dbReference type="NCBI Taxonomy" id="536013"/>
    <lineage>
        <taxon>Eukaryota</taxon>
        <taxon>Metazoa</taxon>
        <taxon>Ecdysozoa</taxon>
        <taxon>Arthropoda</taxon>
        <taxon>Hexapoda</taxon>
        <taxon>Insecta</taxon>
        <taxon>Pterygota</taxon>
        <taxon>Neoptera</taxon>
        <taxon>Paraneoptera</taxon>
        <taxon>Hemiptera</taxon>
        <taxon>Sternorrhyncha</taxon>
        <taxon>Coccoidea</taxon>
        <taxon>Coccidae</taxon>
        <taxon>Parthenolecanium</taxon>
    </lineage>
</organism>
<dbReference type="InterPro" id="IPR013083">
    <property type="entry name" value="Znf_RING/FYVE/PHD"/>
</dbReference>
<evidence type="ECO:0000256" key="1">
    <source>
        <dbReference type="ARBA" id="ARBA00004127"/>
    </source>
</evidence>
<dbReference type="AlphaFoldDB" id="A0AAN9Y7G8"/>
<proteinExistence type="predicted"/>
<keyword evidence="9" id="KW-0472">Membrane</keyword>
<keyword evidence="7" id="KW-0391">Immunity</keyword>
<evidence type="ECO:0000256" key="5">
    <source>
        <dbReference type="ARBA" id="ARBA00022771"/>
    </source>
</evidence>
<keyword evidence="12" id="KW-1185">Reference proteome</keyword>
<keyword evidence="5" id="KW-0863">Zinc-finger</keyword>
<comment type="caution">
    <text evidence="11">The sequence shown here is derived from an EMBL/GenBank/DDBJ whole genome shotgun (WGS) entry which is preliminary data.</text>
</comment>